<sequence length="154" mass="16358">MLFSSYIVYMSYAYSGLSSMSAICTTNSQSVTEENLYFSATIAAHQLGHSLGALHDGEGNGCSGNDAFIMAASLGGQTEATASNPWKFSSCSTQYFTSLINTLNSGSNCLTTLSTGFDPTALAQYDGLLPGQIYDADTQCEQIQGKGSYLKRVF</sequence>
<gene>
    <name evidence="3" type="ORF">FSP39_000159</name>
</gene>
<comment type="caution">
    <text evidence="1">Lacks conserved residue(s) required for the propagation of feature annotation.</text>
</comment>
<accession>A0AA88XC97</accession>
<dbReference type="Gene3D" id="3.40.390.10">
    <property type="entry name" value="Collagenase (Catalytic Domain)"/>
    <property type="match status" value="1"/>
</dbReference>
<keyword evidence="1" id="KW-0479">Metal-binding</keyword>
<dbReference type="PANTHER" id="PTHR11905">
    <property type="entry name" value="ADAM A DISINTEGRIN AND METALLOPROTEASE DOMAIN"/>
    <property type="match status" value="1"/>
</dbReference>
<feature type="binding site" evidence="1">
    <location>
        <position position="49"/>
    </location>
    <ligand>
        <name>Zn(2+)</name>
        <dbReference type="ChEBI" id="CHEBI:29105"/>
        <note>catalytic</note>
    </ligand>
</feature>
<evidence type="ECO:0000313" key="3">
    <source>
        <dbReference type="EMBL" id="KAK3082599.1"/>
    </source>
</evidence>
<evidence type="ECO:0000313" key="4">
    <source>
        <dbReference type="Proteomes" id="UP001186944"/>
    </source>
</evidence>
<keyword evidence="4" id="KW-1185">Reference proteome</keyword>
<evidence type="ECO:0000259" key="2">
    <source>
        <dbReference type="PROSITE" id="PS50215"/>
    </source>
</evidence>
<feature type="binding site" evidence="1">
    <location>
        <position position="55"/>
    </location>
    <ligand>
        <name>Zn(2+)</name>
        <dbReference type="ChEBI" id="CHEBI:29105"/>
        <note>catalytic</note>
    </ligand>
</feature>
<dbReference type="SUPFAM" id="SSF55486">
    <property type="entry name" value="Metalloproteases ('zincins'), catalytic domain"/>
    <property type="match status" value="1"/>
</dbReference>
<keyword evidence="1" id="KW-0862">Zinc</keyword>
<dbReference type="GO" id="GO:0004222">
    <property type="term" value="F:metalloendopeptidase activity"/>
    <property type="evidence" value="ECO:0007669"/>
    <property type="project" value="InterPro"/>
</dbReference>
<reference evidence="3" key="1">
    <citation type="submission" date="2019-08" db="EMBL/GenBank/DDBJ databases">
        <title>The improved chromosome-level genome for the pearl oyster Pinctada fucata martensii using PacBio sequencing and Hi-C.</title>
        <authorList>
            <person name="Zheng Z."/>
        </authorList>
    </citation>
    <scope>NUCLEOTIDE SEQUENCE</scope>
    <source>
        <strain evidence="3">ZZ-2019</strain>
        <tissue evidence="3">Adductor muscle</tissue>
    </source>
</reference>
<dbReference type="Pfam" id="PF01421">
    <property type="entry name" value="Reprolysin"/>
    <property type="match status" value="1"/>
</dbReference>
<evidence type="ECO:0000256" key="1">
    <source>
        <dbReference type="PROSITE-ProRule" id="PRU00276"/>
    </source>
</evidence>
<dbReference type="GO" id="GO:0006509">
    <property type="term" value="P:membrane protein ectodomain proteolysis"/>
    <property type="evidence" value="ECO:0007669"/>
    <property type="project" value="TreeGrafter"/>
</dbReference>
<dbReference type="EMBL" id="VSWD01000014">
    <property type="protein sequence ID" value="KAK3082599.1"/>
    <property type="molecule type" value="Genomic_DNA"/>
</dbReference>
<feature type="domain" description="Peptidase M12B" evidence="2">
    <location>
        <begin position="1"/>
        <end position="101"/>
    </location>
</feature>
<name>A0AA88XC97_PINIB</name>
<dbReference type="PROSITE" id="PS50215">
    <property type="entry name" value="ADAM_MEPRO"/>
    <property type="match status" value="1"/>
</dbReference>
<feature type="binding site" evidence="1">
    <location>
        <position position="45"/>
    </location>
    <ligand>
        <name>Zn(2+)</name>
        <dbReference type="ChEBI" id="CHEBI:29105"/>
        <note>catalytic</note>
    </ligand>
</feature>
<dbReference type="InterPro" id="IPR024079">
    <property type="entry name" value="MetalloPept_cat_dom_sf"/>
</dbReference>
<dbReference type="AlphaFoldDB" id="A0AA88XC97"/>
<protein>
    <recommendedName>
        <fullName evidence="2">Peptidase M12B domain-containing protein</fullName>
    </recommendedName>
</protein>
<dbReference type="Proteomes" id="UP001186944">
    <property type="component" value="Unassembled WGS sequence"/>
</dbReference>
<dbReference type="PANTHER" id="PTHR11905:SF159">
    <property type="entry name" value="ADAM METALLOPROTEASE"/>
    <property type="match status" value="1"/>
</dbReference>
<dbReference type="GO" id="GO:0046872">
    <property type="term" value="F:metal ion binding"/>
    <property type="evidence" value="ECO:0007669"/>
    <property type="project" value="UniProtKB-KW"/>
</dbReference>
<proteinExistence type="predicted"/>
<comment type="caution">
    <text evidence="3">The sequence shown here is derived from an EMBL/GenBank/DDBJ whole genome shotgun (WGS) entry which is preliminary data.</text>
</comment>
<organism evidence="3 4">
    <name type="scientific">Pinctada imbricata</name>
    <name type="common">Atlantic pearl-oyster</name>
    <name type="synonym">Pinctada martensii</name>
    <dbReference type="NCBI Taxonomy" id="66713"/>
    <lineage>
        <taxon>Eukaryota</taxon>
        <taxon>Metazoa</taxon>
        <taxon>Spiralia</taxon>
        <taxon>Lophotrochozoa</taxon>
        <taxon>Mollusca</taxon>
        <taxon>Bivalvia</taxon>
        <taxon>Autobranchia</taxon>
        <taxon>Pteriomorphia</taxon>
        <taxon>Pterioida</taxon>
        <taxon>Pterioidea</taxon>
        <taxon>Pteriidae</taxon>
        <taxon>Pinctada</taxon>
    </lineage>
</organism>
<dbReference type="InterPro" id="IPR001590">
    <property type="entry name" value="Peptidase_M12B"/>
</dbReference>